<gene>
    <name evidence="2" type="ORF">EZ428_16755</name>
</gene>
<comment type="caution">
    <text evidence="2">The sequence shown here is derived from an EMBL/GenBank/DDBJ whole genome shotgun (WGS) entry which is preliminary data.</text>
</comment>
<reference evidence="2 3" key="1">
    <citation type="submission" date="2019-02" db="EMBL/GenBank/DDBJ databases">
        <title>Pedobacter sp. RP-1-13 sp. nov., isolated from Arctic soil.</title>
        <authorList>
            <person name="Dahal R.H."/>
        </authorList>
    </citation>
    <scope>NUCLEOTIDE SEQUENCE [LARGE SCALE GENOMIC DNA]</scope>
    <source>
        <strain evidence="2 3">RP-1-13</strain>
    </source>
</reference>
<keyword evidence="1" id="KW-0812">Transmembrane</keyword>
<evidence type="ECO:0000313" key="2">
    <source>
        <dbReference type="EMBL" id="TCC89345.1"/>
    </source>
</evidence>
<evidence type="ECO:0000256" key="1">
    <source>
        <dbReference type="SAM" id="Phobius"/>
    </source>
</evidence>
<accession>A0A4R0MR34</accession>
<protein>
    <submittedName>
        <fullName evidence="2">LapA family protein</fullName>
    </submittedName>
</protein>
<dbReference type="EMBL" id="SJSK01000004">
    <property type="protein sequence ID" value="TCC89345.1"/>
    <property type="molecule type" value="Genomic_DNA"/>
</dbReference>
<name>A0A4R0MR34_9SPHI</name>
<keyword evidence="1" id="KW-1133">Transmembrane helix</keyword>
<proteinExistence type="predicted"/>
<sequence>MKAKTIFIIIITALLTTFLVVNSDAVEFSFIVGEPVSVSKLIVIGICVLIGFIIGFIVGRPRKTVSTYDTEIEKGYAGNTENKSSLSDEDRDYIS</sequence>
<dbReference type="OrthoDB" id="798432at2"/>
<dbReference type="AlphaFoldDB" id="A0A4R0MR34"/>
<organism evidence="2 3">
    <name type="scientific">Pedobacter frigiditerrae</name>
    <dbReference type="NCBI Taxonomy" id="2530452"/>
    <lineage>
        <taxon>Bacteria</taxon>
        <taxon>Pseudomonadati</taxon>
        <taxon>Bacteroidota</taxon>
        <taxon>Sphingobacteriia</taxon>
        <taxon>Sphingobacteriales</taxon>
        <taxon>Sphingobacteriaceae</taxon>
        <taxon>Pedobacter</taxon>
    </lineage>
</organism>
<feature type="transmembrane region" description="Helical" evidence="1">
    <location>
        <begin position="41"/>
        <end position="59"/>
    </location>
</feature>
<dbReference type="RefSeq" id="WP_131554332.1">
    <property type="nucleotide sequence ID" value="NZ_SJSK01000004.1"/>
</dbReference>
<keyword evidence="3" id="KW-1185">Reference proteome</keyword>
<keyword evidence="1" id="KW-0472">Membrane</keyword>
<evidence type="ECO:0000313" key="3">
    <source>
        <dbReference type="Proteomes" id="UP000292884"/>
    </source>
</evidence>
<dbReference type="Proteomes" id="UP000292884">
    <property type="component" value="Unassembled WGS sequence"/>
</dbReference>